<dbReference type="SUPFAM" id="SSF53933">
    <property type="entry name" value="Microbial ribonucleases"/>
    <property type="match status" value="1"/>
</dbReference>
<dbReference type="Proteomes" id="UP001596435">
    <property type="component" value="Unassembled WGS sequence"/>
</dbReference>
<dbReference type="InterPro" id="IPR016191">
    <property type="entry name" value="Ribonuclease/ribotoxin"/>
</dbReference>
<dbReference type="Pfam" id="PF00545">
    <property type="entry name" value="Ribonuclease"/>
    <property type="match status" value="1"/>
</dbReference>
<dbReference type="Gene3D" id="3.10.450.30">
    <property type="entry name" value="Microbial ribonucleases"/>
    <property type="match status" value="1"/>
</dbReference>
<proteinExistence type="predicted"/>
<keyword evidence="6" id="KW-1185">Reference proteome</keyword>
<evidence type="ECO:0000256" key="3">
    <source>
        <dbReference type="SAM" id="MobiDB-lite"/>
    </source>
</evidence>
<evidence type="ECO:0000313" key="5">
    <source>
        <dbReference type="EMBL" id="MFC7180088.1"/>
    </source>
</evidence>
<evidence type="ECO:0000256" key="4">
    <source>
        <dbReference type="SAM" id="SignalP"/>
    </source>
</evidence>
<name>A0ABW2FV00_9ACTN</name>
<keyword evidence="2" id="KW-0378">Hydrolase</keyword>
<keyword evidence="4" id="KW-0732">Signal</keyword>
<feature type="chain" id="PRO_5045928807" evidence="4">
    <location>
        <begin position="26"/>
        <end position="178"/>
    </location>
</feature>
<dbReference type="InterPro" id="IPR000026">
    <property type="entry name" value="N1-like"/>
</dbReference>
<protein>
    <submittedName>
        <fullName evidence="5">Ribonuclease domain-containing protein</fullName>
    </submittedName>
</protein>
<reference evidence="6" key="1">
    <citation type="journal article" date="2019" name="Int. J. Syst. Evol. Microbiol.">
        <title>The Global Catalogue of Microorganisms (GCM) 10K type strain sequencing project: providing services to taxonomists for standard genome sequencing and annotation.</title>
        <authorList>
            <consortium name="The Broad Institute Genomics Platform"/>
            <consortium name="The Broad Institute Genome Sequencing Center for Infectious Disease"/>
            <person name="Wu L."/>
            <person name="Ma J."/>
        </authorList>
    </citation>
    <scope>NUCLEOTIDE SEQUENCE [LARGE SCALE GENOMIC DNA]</scope>
    <source>
        <strain evidence="6">CGMCC 1.12859</strain>
    </source>
</reference>
<dbReference type="EMBL" id="JBHTAJ010000016">
    <property type="protein sequence ID" value="MFC7180088.1"/>
    <property type="molecule type" value="Genomic_DNA"/>
</dbReference>
<evidence type="ECO:0000313" key="6">
    <source>
        <dbReference type="Proteomes" id="UP001596435"/>
    </source>
</evidence>
<feature type="region of interest" description="Disordered" evidence="3">
    <location>
        <begin position="30"/>
        <end position="78"/>
    </location>
</feature>
<feature type="signal peptide" evidence="4">
    <location>
        <begin position="1"/>
        <end position="25"/>
    </location>
</feature>
<evidence type="ECO:0000256" key="2">
    <source>
        <dbReference type="ARBA" id="ARBA00022801"/>
    </source>
</evidence>
<gene>
    <name evidence="5" type="ORF">ACFQMG_11020</name>
</gene>
<dbReference type="RefSeq" id="WP_345705854.1">
    <property type="nucleotide sequence ID" value="NZ_BAABKV010000001.1"/>
</dbReference>
<keyword evidence="1" id="KW-0540">Nuclease</keyword>
<evidence type="ECO:0000256" key="1">
    <source>
        <dbReference type="ARBA" id="ARBA00022722"/>
    </source>
</evidence>
<comment type="caution">
    <text evidence="5">The sequence shown here is derived from an EMBL/GenBank/DDBJ whole genome shotgun (WGS) entry which is preliminary data.</text>
</comment>
<accession>A0ABW2FV00</accession>
<sequence length="178" mass="18665">MTSRNRSIAVAVLVLCAIVAAAVYALDDRGGPKRGATAAPTTPRGSDAASGPASRLPSGRASAPASGPTVPASAARTGWVPNNPSLADVCRSRLPSQARDTLVLIADGGPYPYRSDGIVFENREGRLPRHPGGYYHEYTVVTPGSADRGTRRVVTGQAGEQFWTADHYGSFQEIDARC</sequence>
<organism evidence="5 6">
    <name type="scientific">Kitasatospora paranensis</name>
    <dbReference type="NCBI Taxonomy" id="258053"/>
    <lineage>
        <taxon>Bacteria</taxon>
        <taxon>Bacillati</taxon>
        <taxon>Actinomycetota</taxon>
        <taxon>Actinomycetes</taxon>
        <taxon>Kitasatosporales</taxon>
        <taxon>Streptomycetaceae</taxon>
        <taxon>Kitasatospora</taxon>
    </lineage>
</organism>